<dbReference type="Gene3D" id="1.10.3370.10">
    <property type="entry name" value="SecY subunit domain"/>
    <property type="match status" value="2"/>
</dbReference>
<protein>
    <submittedName>
        <fullName evidence="4">SecY translocase-domain-containing protein</fullName>
    </submittedName>
</protein>
<dbReference type="Pfam" id="PF00344">
    <property type="entry name" value="SecY"/>
    <property type="match status" value="1"/>
</dbReference>
<feature type="signal peptide" evidence="3">
    <location>
        <begin position="1"/>
        <end position="16"/>
    </location>
</feature>
<feature type="transmembrane region" description="Helical" evidence="2">
    <location>
        <begin position="350"/>
        <end position="373"/>
    </location>
</feature>
<name>A0ABQ7G6L0_DUNSA</name>
<keyword evidence="2" id="KW-1133">Transmembrane helix</keyword>
<dbReference type="PANTHER" id="PTHR10906">
    <property type="entry name" value="SECY/SEC61-ALPHA FAMILY MEMBER"/>
    <property type="match status" value="1"/>
</dbReference>
<feature type="transmembrane region" description="Helical" evidence="2">
    <location>
        <begin position="570"/>
        <end position="589"/>
    </location>
</feature>
<dbReference type="InterPro" id="IPR023201">
    <property type="entry name" value="SecY_dom_sf"/>
</dbReference>
<feature type="transmembrane region" description="Helical" evidence="2">
    <location>
        <begin position="102"/>
        <end position="121"/>
    </location>
</feature>
<comment type="similarity">
    <text evidence="1">Belongs to the SecY/SEC61-alpha family.</text>
</comment>
<keyword evidence="2" id="KW-0812">Transmembrane</keyword>
<feature type="transmembrane region" description="Helical" evidence="2">
    <location>
        <begin position="142"/>
        <end position="161"/>
    </location>
</feature>
<dbReference type="PRINTS" id="PR00303">
    <property type="entry name" value="SECYTRNLCASE"/>
</dbReference>
<feature type="chain" id="PRO_5045355892" evidence="3">
    <location>
        <begin position="17"/>
        <end position="621"/>
    </location>
</feature>
<evidence type="ECO:0000256" key="2">
    <source>
        <dbReference type="SAM" id="Phobius"/>
    </source>
</evidence>
<evidence type="ECO:0000313" key="5">
    <source>
        <dbReference type="Proteomes" id="UP000815325"/>
    </source>
</evidence>
<gene>
    <name evidence="4" type="ORF">DUNSADRAFT_14826</name>
</gene>
<comment type="caution">
    <text evidence="4">The sequence shown here is derived from an EMBL/GenBank/DDBJ whole genome shotgun (WGS) entry which is preliminary data.</text>
</comment>
<evidence type="ECO:0000256" key="1">
    <source>
        <dbReference type="RuleBase" id="RU004349"/>
    </source>
</evidence>
<reference evidence="4" key="1">
    <citation type="submission" date="2017-08" db="EMBL/GenBank/DDBJ databases">
        <authorList>
            <person name="Polle J.E."/>
            <person name="Barry K."/>
            <person name="Cushman J."/>
            <person name="Schmutz J."/>
            <person name="Tran D."/>
            <person name="Hathwaick L.T."/>
            <person name="Yim W.C."/>
            <person name="Jenkins J."/>
            <person name="Mckie-Krisberg Z.M."/>
            <person name="Prochnik S."/>
            <person name="Lindquist E."/>
            <person name="Dockter R.B."/>
            <person name="Adam C."/>
            <person name="Molina H."/>
            <person name="Bunkerborg J."/>
            <person name="Jin E."/>
            <person name="Buchheim M."/>
            <person name="Magnuson J."/>
        </authorList>
    </citation>
    <scope>NUCLEOTIDE SEQUENCE</scope>
    <source>
        <strain evidence="4">CCAP 19/18</strain>
    </source>
</reference>
<organism evidence="4 5">
    <name type="scientific">Dunaliella salina</name>
    <name type="common">Green alga</name>
    <name type="synonym">Protococcus salinus</name>
    <dbReference type="NCBI Taxonomy" id="3046"/>
    <lineage>
        <taxon>Eukaryota</taxon>
        <taxon>Viridiplantae</taxon>
        <taxon>Chlorophyta</taxon>
        <taxon>core chlorophytes</taxon>
        <taxon>Chlorophyceae</taxon>
        <taxon>CS clade</taxon>
        <taxon>Chlamydomonadales</taxon>
        <taxon>Dunaliellaceae</taxon>
        <taxon>Dunaliella</taxon>
    </lineage>
</organism>
<dbReference type="SUPFAM" id="SSF103491">
    <property type="entry name" value="Preprotein translocase SecY subunit"/>
    <property type="match status" value="3"/>
</dbReference>
<evidence type="ECO:0000256" key="3">
    <source>
        <dbReference type="SAM" id="SignalP"/>
    </source>
</evidence>
<dbReference type="Proteomes" id="UP000815325">
    <property type="component" value="Unassembled WGS sequence"/>
</dbReference>
<dbReference type="InterPro" id="IPR002208">
    <property type="entry name" value="SecY/SEC61-alpha"/>
</dbReference>
<feature type="transmembrane region" description="Helical" evidence="2">
    <location>
        <begin position="41"/>
        <end position="60"/>
    </location>
</feature>
<evidence type="ECO:0000313" key="4">
    <source>
        <dbReference type="EMBL" id="KAF5830253.1"/>
    </source>
</evidence>
<accession>A0ABQ7G6L0</accession>
<proteinExistence type="inferred from homology"/>
<sequence length="621" mass="67153">MVLLLATLVVNSGVASRKACSVAATWPLIYPLVKYRNIATRVAVTIAMLGVIRSGLYIALPGVDLASVPAALPGREGERLVRALYGQATALPASLFDLGISPYINASIFVVMVLAIPDPVLAPIKSLMRLKEARKQGRSGQAFITSVINMLALLVAVYLALVKSYQLLPFALFRCAPHKVVSLVLHLTGYAPHQLRLMSTSLAPHWVCTSLGVTNWMPYPVSSSEASCNPIFCSRCYLQANNCIRFVKSRTAFPRTFINCQQLVVTFVNCQQLVDTFVNCQQLVVTFVNCQQLVVTFVNYVNCSAIIQHCANIITASGIGNGSSLVICMSIMDEYAGALHNMLSRSMAGVVDSGALVMLLVCYMGLALAAVYISRTELRLPTMQYASIAAASQPSTPRGLRLRSGPACMCFTMSASIAAVSAVCALGWDWRSKRARVRLNECDEQGPSGPDPQGEDAGMDEFAAARRRAELRMASRHTRVDYFPLQGSSWGLLIYGLFVMALEFVPLGGVNPKEVAEYLSAINVGIKGIIPGEPTEKHIQSQLLRCKFWGGLALGMLAVCAQLFDMACLQMLGASLSATSLLIIVGTVMQSSRQVESLLEGPRLNEKLSKEQALIQGLRAI</sequence>
<keyword evidence="5" id="KW-1185">Reference proteome</keyword>
<keyword evidence="2" id="KW-0472">Membrane</keyword>
<dbReference type="EMBL" id="MU070064">
    <property type="protein sequence ID" value="KAF5830253.1"/>
    <property type="molecule type" value="Genomic_DNA"/>
</dbReference>
<keyword evidence="3" id="KW-0732">Signal</keyword>